<name>A0A4P9C6Z1_EUBML</name>
<organism evidence="2 3">
    <name type="scientific">Eubacterium maltosivorans</name>
    <dbReference type="NCBI Taxonomy" id="2041044"/>
    <lineage>
        <taxon>Bacteria</taxon>
        <taxon>Bacillati</taxon>
        <taxon>Bacillota</taxon>
        <taxon>Clostridia</taxon>
        <taxon>Eubacteriales</taxon>
        <taxon>Eubacteriaceae</taxon>
        <taxon>Eubacterium</taxon>
    </lineage>
</organism>
<protein>
    <submittedName>
        <fullName evidence="2">Uncharacterized protein</fullName>
    </submittedName>
</protein>
<evidence type="ECO:0000256" key="1">
    <source>
        <dbReference type="SAM" id="Phobius"/>
    </source>
</evidence>
<keyword evidence="3" id="KW-1185">Reference proteome</keyword>
<gene>
    <name evidence="2" type="ORF">CPZ25_003155</name>
</gene>
<dbReference type="PANTHER" id="PTHR37305:SF1">
    <property type="entry name" value="MEMBRANE PROTEIN"/>
    <property type="match status" value="1"/>
</dbReference>
<evidence type="ECO:0000313" key="2">
    <source>
        <dbReference type="EMBL" id="QCT70355.1"/>
    </source>
</evidence>
<accession>A0A4P9C6Z1</accession>
<feature type="transmembrane region" description="Helical" evidence="1">
    <location>
        <begin position="375"/>
        <end position="394"/>
    </location>
</feature>
<evidence type="ECO:0000313" key="3">
    <source>
        <dbReference type="Proteomes" id="UP000218387"/>
    </source>
</evidence>
<dbReference type="KEGG" id="emt:CPZ25_003155"/>
<dbReference type="EMBL" id="CP029487">
    <property type="protein sequence ID" value="QCT70355.1"/>
    <property type="molecule type" value="Genomic_DNA"/>
</dbReference>
<keyword evidence="1" id="KW-1133">Transmembrane helix</keyword>
<dbReference type="AlphaFoldDB" id="A0A4P9C6Z1"/>
<proteinExistence type="predicted"/>
<feature type="transmembrane region" description="Helical" evidence="1">
    <location>
        <begin position="225"/>
        <end position="248"/>
    </location>
</feature>
<dbReference type="Proteomes" id="UP000218387">
    <property type="component" value="Chromosome"/>
</dbReference>
<keyword evidence="1" id="KW-0472">Membrane</keyword>
<reference evidence="2 3" key="1">
    <citation type="submission" date="2018-05" db="EMBL/GenBank/DDBJ databases">
        <title>Genome comparison of Eubacterium sp.</title>
        <authorList>
            <person name="Feng Y."/>
            <person name="Sanchez-Andrea I."/>
            <person name="Stams A.J.M."/>
            <person name="De Vos W.M."/>
        </authorList>
    </citation>
    <scope>NUCLEOTIDE SEQUENCE [LARGE SCALE GENOMIC DNA]</scope>
    <source>
        <strain evidence="2 3">YI</strain>
    </source>
</reference>
<keyword evidence="1" id="KW-0812">Transmembrane</keyword>
<feature type="transmembrane region" description="Helical" evidence="1">
    <location>
        <begin position="182"/>
        <end position="204"/>
    </location>
</feature>
<feature type="transmembrane region" description="Helical" evidence="1">
    <location>
        <begin position="286"/>
        <end position="305"/>
    </location>
</feature>
<dbReference type="PANTHER" id="PTHR37305">
    <property type="entry name" value="INTEGRAL MEMBRANE PROTEIN-RELATED"/>
    <property type="match status" value="1"/>
</dbReference>
<feature type="transmembrane region" description="Helical" evidence="1">
    <location>
        <begin position="311"/>
        <end position="329"/>
    </location>
</feature>
<dbReference type="RefSeq" id="WP_096919901.1">
    <property type="nucleotide sequence ID" value="NZ_CP029487.1"/>
</dbReference>
<sequence>MLNVFCMEFKRLFKSRMVWILCAASLIAALLLCVMAVDNVSYGRRDDPDAKNGLAAIPALKEAYKPLYGEVTPEKLKSAFETYINTSNAYEEKKPASVYKEKITPVQPALSWIFSAFDDSEITNADEVGGFYAKRLQNVQSMLEDKYPNAPQARQAATELNSKVETPFHYAYGYGSSDGKDFMVLLLLILVLFCTAIAAPAFAADYHSRADDIQRCTRYGRGKLSAARSLSVLILTLGITVISTGVYLIILNSIFGWEGLSASLQTAFVAWGIAPMNVGDMVRMTFFAGILTLLATASCCLFVSSRCNSPTTALIISFCVSLLPIFLGFAGVNVKWLYALLPSGGMAMENSFYYALTLNSTSFLHLGSFTLWLPYAYILFAVVEIPLFVLLTILSHKGRQVA</sequence>